<dbReference type="InterPro" id="IPR013324">
    <property type="entry name" value="RNA_pol_sigma_r3/r4-like"/>
</dbReference>
<feature type="domain" description="RNA polymerase sigma factor 70 region 4 type 2" evidence="8">
    <location>
        <begin position="158"/>
        <end position="209"/>
    </location>
</feature>
<dbReference type="GO" id="GO:0016987">
    <property type="term" value="F:sigma factor activity"/>
    <property type="evidence" value="ECO:0007669"/>
    <property type="project" value="UniProtKB-KW"/>
</dbReference>
<evidence type="ECO:0000256" key="5">
    <source>
        <dbReference type="ARBA" id="ARBA00023163"/>
    </source>
</evidence>
<evidence type="ECO:0000256" key="6">
    <source>
        <dbReference type="SAM" id="MobiDB-lite"/>
    </source>
</evidence>
<dbReference type="InterPro" id="IPR013249">
    <property type="entry name" value="RNA_pol_sigma70_r4_t2"/>
</dbReference>
<feature type="domain" description="RNA polymerase sigma-70 region 2" evidence="7">
    <location>
        <begin position="31"/>
        <end position="101"/>
    </location>
</feature>
<dbReference type="InterPro" id="IPR039425">
    <property type="entry name" value="RNA_pol_sigma-70-like"/>
</dbReference>
<dbReference type="InterPro" id="IPR037401">
    <property type="entry name" value="SnoaL-like"/>
</dbReference>
<dbReference type="InterPro" id="IPR036388">
    <property type="entry name" value="WH-like_DNA-bd_sf"/>
</dbReference>
<gene>
    <name evidence="10" type="ORF">F4554_006029</name>
</gene>
<dbReference type="PANTHER" id="PTHR43133:SF65">
    <property type="entry name" value="ECF RNA POLYMERASE SIGMA FACTOR SIGG"/>
    <property type="match status" value="1"/>
</dbReference>
<dbReference type="AlphaFoldDB" id="A0A852ZJY9"/>
<proteinExistence type="inferred from homology"/>
<dbReference type="SUPFAM" id="SSF88659">
    <property type="entry name" value="Sigma3 and sigma4 domains of RNA polymerase sigma factors"/>
    <property type="match status" value="1"/>
</dbReference>
<dbReference type="InterPro" id="IPR014284">
    <property type="entry name" value="RNA_pol_sigma-70_dom"/>
</dbReference>
<accession>A0A852ZJY9</accession>
<dbReference type="InterPro" id="IPR013325">
    <property type="entry name" value="RNA_pol_sigma_r2"/>
</dbReference>
<comment type="similarity">
    <text evidence="1">Belongs to the sigma-70 factor family. ECF subfamily.</text>
</comment>
<dbReference type="Pfam" id="PF12680">
    <property type="entry name" value="SnoaL_2"/>
    <property type="match status" value="1"/>
</dbReference>
<dbReference type="SUPFAM" id="SSF54427">
    <property type="entry name" value="NTF2-like"/>
    <property type="match status" value="1"/>
</dbReference>
<keyword evidence="4" id="KW-0731">Sigma factor</keyword>
<evidence type="ECO:0000313" key="10">
    <source>
        <dbReference type="EMBL" id="NYH93391.1"/>
    </source>
</evidence>
<evidence type="ECO:0000256" key="3">
    <source>
        <dbReference type="ARBA" id="ARBA00023015"/>
    </source>
</evidence>
<dbReference type="InterPro" id="IPR007627">
    <property type="entry name" value="RNA_pol_sigma70_r2"/>
</dbReference>
<dbReference type="SUPFAM" id="SSF88946">
    <property type="entry name" value="Sigma2 domain of RNA polymerase sigma factors"/>
    <property type="match status" value="1"/>
</dbReference>
<dbReference type="NCBIfam" id="TIGR02937">
    <property type="entry name" value="sigma70-ECF"/>
    <property type="match status" value="1"/>
</dbReference>
<comment type="subunit">
    <text evidence="2">Interacts transiently with the RNA polymerase catalytic core formed by RpoA, RpoB, RpoC and RpoZ (2 alpha, 1 beta, 1 beta' and 1 omega subunit) to form the RNA polymerase holoenzyme that can initiate transcription.</text>
</comment>
<evidence type="ECO:0000256" key="4">
    <source>
        <dbReference type="ARBA" id="ARBA00023082"/>
    </source>
</evidence>
<evidence type="ECO:0000259" key="9">
    <source>
        <dbReference type="Pfam" id="PF12680"/>
    </source>
</evidence>
<keyword evidence="5" id="KW-0804">Transcription</keyword>
<name>A0A852ZJY9_9ACTN</name>
<dbReference type="NCBIfam" id="NF006089">
    <property type="entry name" value="PRK08241.1"/>
    <property type="match status" value="1"/>
</dbReference>
<dbReference type="GO" id="GO:0003677">
    <property type="term" value="F:DNA binding"/>
    <property type="evidence" value="ECO:0007669"/>
    <property type="project" value="InterPro"/>
</dbReference>
<feature type="region of interest" description="Disordered" evidence="6">
    <location>
        <begin position="1"/>
        <end position="22"/>
    </location>
</feature>
<evidence type="ECO:0000313" key="11">
    <source>
        <dbReference type="Proteomes" id="UP000579605"/>
    </source>
</evidence>
<dbReference type="Pfam" id="PF04542">
    <property type="entry name" value="Sigma70_r2"/>
    <property type="match status" value="1"/>
</dbReference>
<evidence type="ECO:0000256" key="1">
    <source>
        <dbReference type="ARBA" id="ARBA00010641"/>
    </source>
</evidence>
<comment type="caution">
    <text evidence="10">The sequence shown here is derived from an EMBL/GenBank/DDBJ whole genome shotgun (WGS) entry which is preliminary data.</text>
</comment>
<dbReference type="Gene3D" id="3.10.450.50">
    <property type="match status" value="1"/>
</dbReference>
<dbReference type="Gene3D" id="1.10.1740.10">
    <property type="match status" value="1"/>
</dbReference>
<dbReference type="EMBL" id="JACBZH010000001">
    <property type="protein sequence ID" value="NYH93391.1"/>
    <property type="molecule type" value="Genomic_DNA"/>
</dbReference>
<keyword evidence="11" id="KW-1185">Reference proteome</keyword>
<dbReference type="PANTHER" id="PTHR43133">
    <property type="entry name" value="RNA POLYMERASE ECF-TYPE SIGMA FACTO"/>
    <property type="match status" value="1"/>
</dbReference>
<dbReference type="RefSeq" id="WP_337796253.1">
    <property type="nucleotide sequence ID" value="NZ_BAAARR010000045.1"/>
</dbReference>
<dbReference type="InterPro" id="IPR032710">
    <property type="entry name" value="NTF2-like_dom_sf"/>
</dbReference>
<evidence type="ECO:0000256" key="2">
    <source>
        <dbReference type="ARBA" id="ARBA00011344"/>
    </source>
</evidence>
<feature type="domain" description="SnoaL-like" evidence="9">
    <location>
        <begin position="233"/>
        <end position="331"/>
    </location>
</feature>
<sequence>MSHGRRLSTGRDPTDTAEQPDLRDEAAFTALFERHRGELQVHCYRMLGSLEDAEDLVQETFLRAWRSRESFGTEGRFSFRAWLYRIATNACLDVLRSRSRRVLPPDVAPAADPTVPPSPPADLPWLQPYPDRLLDQAVAPPGEEPGAIVVARETIELAFIAAIQHLPPRQRAALILRDVLGWSAKESASLLQTTVPSANSALQRARSTLRQRLGERTNWRTSSEPTSEERELLRRYVEAHESADADALAALLRDDARLTMPPHPTWFEGRAAIMLASTQAFTPAFGNLRSVPVWANRQPGAAHYLRAPGQTRFEPLAVDVLRVEDGKIAEITSFDGSAYFVMFGLPLSLDR</sequence>
<keyword evidence="3" id="KW-0805">Transcription regulation</keyword>
<evidence type="ECO:0000259" key="7">
    <source>
        <dbReference type="Pfam" id="PF04542"/>
    </source>
</evidence>
<dbReference type="NCBIfam" id="TIGR02960">
    <property type="entry name" value="SigX5"/>
    <property type="match status" value="1"/>
</dbReference>
<dbReference type="GO" id="GO:0006352">
    <property type="term" value="P:DNA-templated transcription initiation"/>
    <property type="evidence" value="ECO:0007669"/>
    <property type="project" value="InterPro"/>
</dbReference>
<dbReference type="InterPro" id="IPR014305">
    <property type="entry name" value="RNA_pol_sigma-G_actinobac"/>
</dbReference>
<reference evidence="10 11" key="1">
    <citation type="submission" date="2020-07" db="EMBL/GenBank/DDBJ databases">
        <title>Sequencing the genomes of 1000 actinobacteria strains.</title>
        <authorList>
            <person name="Klenk H.-P."/>
        </authorList>
    </citation>
    <scope>NUCLEOTIDE SEQUENCE [LARGE SCALE GENOMIC DNA]</scope>
    <source>
        <strain evidence="10 11">DSM 18448</strain>
    </source>
</reference>
<dbReference type="Proteomes" id="UP000579605">
    <property type="component" value="Unassembled WGS sequence"/>
</dbReference>
<dbReference type="Pfam" id="PF08281">
    <property type="entry name" value="Sigma70_r4_2"/>
    <property type="match status" value="1"/>
</dbReference>
<protein>
    <submittedName>
        <fullName evidence="10">RNA polymerase sigma-70 factor (ECF subfamily)</fullName>
    </submittedName>
</protein>
<evidence type="ECO:0000259" key="8">
    <source>
        <dbReference type="Pfam" id="PF08281"/>
    </source>
</evidence>
<dbReference type="Gene3D" id="1.10.10.10">
    <property type="entry name" value="Winged helix-like DNA-binding domain superfamily/Winged helix DNA-binding domain"/>
    <property type="match status" value="1"/>
</dbReference>
<organism evidence="10 11">
    <name type="scientific">Actinopolymorpha rutila</name>
    <dbReference type="NCBI Taxonomy" id="446787"/>
    <lineage>
        <taxon>Bacteria</taxon>
        <taxon>Bacillati</taxon>
        <taxon>Actinomycetota</taxon>
        <taxon>Actinomycetes</taxon>
        <taxon>Propionibacteriales</taxon>
        <taxon>Actinopolymorphaceae</taxon>
        <taxon>Actinopolymorpha</taxon>
    </lineage>
</organism>